<dbReference type="EMBL" id="CP003731">
    <property type="protein sequence ID" value="AFO52130.1"/>
    <property type="molecule type" value="Genomic_DNA"/>
</dbReference>
<name>I7BA16_MYCHA</name>
<dbReference type="STRING" id="1212765.MHLP_02750"/>
<dbReference type="PATRIC" id="fig|1212765.3.peg.620"/>
<dbReference type="AlphaFoldDB" id="I7BA16"/>
<gene>
    <name evidence="1" type="ordered locus">MHLP_02750</name>
</gene>
<evidence type="ECO:0000313" key="2">
    <source>
        <dbReference type="Proteomes" id="UP000006502"/>
    </source>
</evidence>
<reference evidence="1 2" key="1">
    <citation type="journal article" date="2012" name="J. Bacteriol.">
        <title>Genome Sequence of "Candidatus Mycoplasma haemolamae" Strain Purdue, a Red Blood Cell Pathogen of Alpacas (Vicugna pacos) and Llamas (Lama glama).</title>
        <authorList>
            <person name="Guimaraes A.M."/>
            <person name="Toth B."/>
            <person name="Santos A.P."/>
            <person name="do Nascimento N.C."/>
            <person name="Kritchevsky J.E."/>
            <person name="Messick J.B."/>
        </authorList>
    </citation>
    <scope>NUCLEOTIDE SEQUENCE [LARGE SCALE GENOMIC DNA]</scope>
    <source>
        <strain evidence="1 2">Purdue</strain>
    </source>
</reference>
<keyword evidence="2" id="KW-1185">Reference proteome</keyword>
<reference evidence="2" key="2">
    <citation type="submission" date="2012-07" db="EMBL/GenBank/DDBJ databases">
        <title>Complete genome sequence of 'Candidatus Mycoplasma haemolamae'.</title>
        <authorList>
            <person name="Guimaraes A.M.S."/>
            <person name="Toth B."/>
            <person name="Santos A.P."/>
            <person name="Nascimento N.C."/>
            <person name="Sojka J.E."/>
            <person name="Messick J.B."/>
        </authorList>
    </citation>
    <scope>NUCLEOTIDE SEQUENCE [LARGE SCALE GENOMIC DNA]</scope>
    <source>
        <strain evidence="2">Purdue</strain>
    </source>
</reference>
<dbReference type="HOGENOM" id="CLU_2602230_0_0_14"/>
<organism evidence="1 2">
    <name type="scientific">Mycoplasma haematolamae (strain Purdue)</name>
    <dbReference type="NCBI Taxonomy" id="1212765"/>
    <lineage>
        <taxon>Bacteria</taxon>
        <taxon>Bacillati</taxon>
        <taxon>Mycoplasmatota</taxon>
        <taxon>Mollicutes</taxon>
        <taxon>Mycoplasmataceae</taxon>
        <taxon>Mycoplasma</taxon>
    </lineage>
</organism>
<sequence length="79" mass="8737">MNPLIAKVAASSLVLGGAGFGGTYVAQTYELVSWLQKEQVVLEDKAACSTTQKDSQKVYKYKEYYYATGEFKTLRTCVP</sequence>
<accession>I7BA16</accession>
<dbReference type="Proteomes" id="UP000006502">
    <property type="component" value="Chromosome"/>
</dbReference>
<dbReference type="KEGG" id="mhl:MHLP_02750"/>
<evidence type="ECO:0000313" key="1">
    <source>
        <dbReference type="EMBL" id="AFO52130.1"/>
    </source>
</evidence>
<proteinExistence type="predicted"/>
<protein>
    <submittedName>
        <fullName evidence="1">Uncharacterized protein</fullName>
    </submittedName>
</protein>